<feature type="transmembrane region" description="Helical" evidence="1">
    <location>
        <begin position="20"/>
        <end position="41"/>
    </location>
</feature>
<name>A0A2N1MB09_9GLOM</name>
<dbReference type="Proteomes" id="UP000233469">
    <property type="component" value="Unassembled WGS sequence"/>
</dbReference>
<evidence type="ECO:0000313" key="3">
    <source>
        <dbReference type="Proteomes" id="UP000233469"/>
    </source>
</evidence>
<keyword evidence="1" id="KW-1133">Transmembrane helix</keyword>
<accession>A0A2N1MB09</accession>
<reference evidence="2 3" key="1">
    <citation type="submission" date="2016-04" db="EMBL/GenBank/DDBJ databases">
        <title>Genome analyses suggest a sexual origin of heterokaryosis in a supposedly ancient asexual fungus.</title>
        <authorList>
            <person name="Ropars J."/>
            <person name="Sedzielewska K."/>
            <person name="Noel J."/>
            <person name="Charron P."/>
            <person name="Farinelli L."/>
            <person name="Marton T."/>
            <person name="Kruger M."/>
            <person name="Pelin A."/>
            <person name="Brachmann A."/>
            <person name="Corradi N."/>
        </authorList>
    </citation>
    <scope>NUCLEOTIDE SEQUENCE [LARGE SCALE GENOMIC DNA]</scope>
    <source>
        <strain evidence="2 3">C2</strain>
    </source>
</reference>
<keyword evidence="1" id="KW-0472">Membrane</keyword>
<dbReference type="AlphaFoldDB" id="A0A2N1MB09"/>
<dbReference type="EMBL" id="LLXL01003360">
    <property type="protein sequence ID" value="PKK58822.1"/>
    <property type="molecule type" value="Genomic_DNA"/>
</dbReference>
<evidence type="ECO:0000313" key="2">
    <source>
        <dbReference type="EMBL" id="PKK58822.1"/>
    </source>
</evidence>
<sequence length="69" mass="8118">MDFPVLNFSSVNVCFCVLSFILYSFNFFYVVCSSLCDNFILSKLCMKFFSSHDDQFLIKKICGKKIRQF</sequence>
<proteinExistence type="predicted"/>
<reference evidence="2 3" key="2">
    <citation type="submission" date="2017-10" db="EMBL/GenBank/DDBJ databases">
        <title>Extensive intraspecific genome diversity in a model arbuscular mycorrhizal fungus.</title>
        <authorList>
            <person name="Chen E.C.H."/>
            <person name="Morin E."/>
            <person name="Baudet D."/>
            <person name="Noel J."/>
            <person name="Ndikumana S."/>
            <person name="Charron P."/>
            <person name="St-Onge C."/>
            <person name="Giorgi J."/>
            <person name="Grigoriev I.V."/>
            <person name="Roux C."/>
            <person name="Martin F.M."/>
            <person name="Corradi N."/>
        </authorList>
    </citation>
    <scope>NUCLEOTIDE SEQUENCE [LARGE SCALE GENOMIC DNA]</scope>
    <source>
        <strain evidence="2 3">C2</strain>
    </source>
</reference>
<organism evidence="2 3">
    <name type="scientific">Rhizophagus irregularis</name>
    <dbReference type="NCBI Taxonomy" id="588596"/>
    <lineage>
        <taxon>Eukaryota</taxon>
        <taxon>Fungi</taxon>
        <taxon>Fungi incertae sedis</taxon>
        <taxon>Mucoromycota</taxon>
        <taxon>Glomeromycotina</taxon>
        <taxon>Glomeromycetes</taxon>
        <taxon>Glomerales</taxon>
        <taxon>Glomeraceae</taxon>
        <taxon>Rhizophagus</taxon>
    </lineage>
</organism>
<gene>
    <name evidence="2" type="ORF">RhiirC2_315302</name>
</gene>
<evidence type="ECO:0000256" key="1">
    <source>
        <dbReference type="SAM" id="Phobius"/>
    </source>
</evidence>
<comment type="caution">
    <text evidence="2">The sequence shown here is derived from an EMBL/GenBank/DDBJ whole genome shotgun (WGS) entry which is preliminary data.</text>
</comment>
<keyword evidence="1" id="KW-0812">Transmembrane</keyword>
<protein>
    <submittedName>
        <fullName evidence="2">Uncharacterized protein</fullName>
    </submittedName>
</protein>